<proteinExistence type="predicted"/>
<reference evidence="2" key="1">
    <citation type="submission" date="2020-05" db="EMBL/GenBank/DDBJ databases">
        <authorList>
            <person name="Chiriac C."/>
            <person name="Salcher M."/>
            <person name="Ghai R."/>
            <person name="Kavagutti S V."/>
        </authorList>
    </citation>
    <scope>NUCLEOTIDE SEQUENCE</scope>
</reference>
<feature type="compositionally biased region" description="Polar residues" evidence="1">
    <location>
        <begin position="1"/>
        <end position="18"/>
    </location>
</feature>
<evidence type="ECO:0000313" key="2">
    <source>
        <dbReference type="EMBL" id="CAB4898458.1"/>
    </source>
</evidence>
<dbReference type="AlphaFoldDB" id="A0A6J7FWN3"/>
<feature type="region of interest" description="Disordered" evidence="1">
    <location>
        <begin position="1"/>
        <end position="23"/>
    </location>
</feature>
<protein>
    <submittedName>
        <fullName evidence="2">Unannotated protein</fullName>
    </submittedName>
</protein>
<accession>A0A6J7FWN3</accession>
<evidence type="ECO:0000256" key="1">
    <source>
        <dbReference type="SAM" id="MobiDB-lite"/>
    </source>
</evidence>
<sequence length="96" mass="10147">MLSSKPTIASAPSRSNGRSDVAIPKATSSEPVLADSIAAQAVCTTTFVVTPVRRAYSDTRWANASSISTSRRERVPALDPFARSPATRVADSNPSR</sequence>
<feature type="region of interest" description="Disordered" evidence="1">
    <location>
        <begin position="63"/>
        <end position="96"/>
    </location>
</feature>
<dbReference type="EMBL" id="CAFBLX010000166">
    <property type="protein sequence ID" value="CAB4898458.1"/>
    <property type="molecule type" value="Genomic_DNA"/>
</dbReference>
<name>A0A6J7FWN3_9ZZZZ</name>
<gene>
    <name evidence="2" type="ORF">UFOPK3472_02319</name>
</gene>
<organism evidence="2">
    <name type="scientific">freshwater metagenome</name>
    <dbReference type="NCBI Taxonomy" id="449393"/>
    <lineage>
        <taxon>unclassified sequences</taxon>
        <taxon>metagenomes</taxon>
        <taxon>ecological metagenomes</taxon>
    </lineage>
</organism>